<evidence type="ECO:0000259" key="3">
    <source>
        <dbReference type="Pfam" id="PF12010"/>
    </source>
</evidence>
<evidence type="ECO:0000313" key="5">
    <source>
        <dbReference type="Proteomes" id="UP000682811"/>
    </source>
</evidence>
<feature type="chain" id="PRO_5038394842" evidence="2">
    <location>
        <begin position="21"/>
        <end position="513"/>
    </location>
</feature>
<feature type="domain" description="DUF3502" evidence="3">
    <location>
        <begin position="442"/>
        <end position="508"/>
    </location>
</feature>
<dbReference type="Proteomes" id="UP000682811">
    <property type="component" value="Unassembled WGS sequence"/>
</dbReference>
<dbReference type="InterPro" id="IPR022627">
    <property type="entry name" value="DUF3502"/>
</dbReference>
<keyword evidence="2" id="KW-0732">Signal</keyword>
<dbReference type="EMBL" id="BORT01000001">
    <property type="protein sequence ID" value="GIO45397.1"/>
    <property type="molecule type" value="Genomic_DNA"/>
</dbReference>
<dbReference type="RefSeq" id="WP_194233452.1">
    <property type="nucleotide sequence ID" value="NZ_AP025343.1"/>
</dbReference>
<gene>
    <name evidence="4" type="ORF">J34TS1_01620</name>
</gene>
<dbReference type="SUPFAM" id="SSF53850">
    <property type="entry name" value="Periplasmic binding protein-like II"/>
    <property type="match status" value="1"/>
</dbReference>
<keyword evidence="5" id="KW-1185">Reference proteome</keyword>
<feature type="signal peptide" evidence="2">
    <location>
        <begin position="1"/>
        <end position="20"/>
    </location>
</feature>
<dbReference type="Pfam" id="PF01547">
    <property type="entry name" value="SBP_bac_1"/>
    <property type="match status" value="1"/>
</dbReference>
<feature type="region of interest" description="Disordered" evidence="1">
    <location>
        <begin position="25"/>
        <end position="53"/>
    </location>
</feature>
<proteinExistence type="predicted"/>
<accession>A0A919YBB4</accession>
<dbReference type="InterPro" id="IPR006059">
    <property type="entry name" value="SBP"/>
</dbReference>
<dbReference type="Pfam" id="PF12010">
    <property type="entry name" value="DUF3502"/>
    <property type="match status" value="1"/>
</dbReference>
<dbReference type="Gene3D" id="3.40.190.10">
    <property type="entry name" value="Periplasmic binding protein-like II"/>
    <property type="match status" value="1"/>
</dbReference>
<organism evidence="4 5">
    <name type="scientific">Paenibacillus azoreducens</name>
    <dbReference type="NCBI Taxonomy" id="116718"/>
    <lineage>
        <taxon>Bacteria</taxon>
        <taxon>Bacillati</taxon>
        <taxon>Bacillota</taxon>
        <taxon>Bacilli</taxon>
        <taxon>Bacillales</taxon>
        <taxon>Paenibacillaceae</taxon>
        <taxon>Paenibacillus</taxon>
    </lineage>
</organism>
<evidence type="ECO:0000256" key="1">
    <source>
        <dbReference type="SAM" id="MobiDB-lite"/>
    </source>
</evidence>
<protein>
    <submittedName>
        <fullName evidence="4">ABC transporter substrate-binding protein</fullName>
    </submittedName>
</protein>
<evidence type="ECO:0000256" key="2">
    <source>
        <dbReference type="SAM" id="SignalP"/>
    </source>
</evidence>
<comment type="caution">
    <text evidence="4">The sequence shown here is derived from an EMBL/GenBank/DDBJ whole genome shotgun (WGS) entry which is preliminary data.</text>
</comment>
<evidence type="ECO:0000313" key="4">
    <source>
        <dbReference type="EMBL" id="GIO45397.1"/>
    </source>
</evidence>
<reference evidence="4 5" key="1">
    <citation type="submission" date="2021-03" db="EMBL/GenBank/DDBJ databases">
        <title>Antimicrobial resistance genes in bacteria isolated from Japanese honey, and their potential for conferring macrolide and lincosamide resistance in the American foulbrood pathogen Paenibacillus larvae.</title>
        <authorList>
            <person name="Okamoto M."/>
            <person name="Kumagai M."/>
            <person name="Kanamori H."/>
            <person name="Takamatsu D."/>
        </authorList>
    </citation>
    <scope>NUCLEOTIDE SEQUENCE [LARGE SCALE GENOMIC DNA]</scope>
    <source>
        <strain evidence="4 5">J34TS1</strain>
    </source>
</reference>
<name>A0A919YBB4_9BACL</name>
<sequence length="513" mass="57308">MKKAHHLILMIMLCGMLALTGCGKGDSNKTADQTGGADTKTESGANGEKSDSSSLSPYKITLVYPASAPKDLQLVQDEMSKYLTEKINATIELKPIEWASWDDKTNLMKISNEPFDLMFTASWFSYPKDAAKGQYLELDDLMAKYGKDIPGILGDDFIKGSRIGGKLFALPTKKEFGQGFGFLLDKKLVDKYKFDTKGVKSLEDMEAMFKTIKENEPGVTPIVSSKFTNIWEAANYDGIVANLAIPRGSKEIKAIDTLEDPKFIEFYKRMHQWNQNGWFDKDILTSDSDQGMNMIKAGKAFAVAQSLKPGKDKEMSLGFGVDVVQVETAEPFTTTGDAQGAMLGISRTSKDPARAMMFLNLLYSDPKLLNMLDWGIEGKHYVKKSENVIDFPQGVNADNQTYPNPGGWMFGNQFNSYLWANEDPNKWEEFQKFNERAEHSIALGFAFNQEPVKSEMASLANVEKEFGATLRSGAVEPEKIIEKWKEKRKAAGFDKIKAEVEKQLAEWAQTQSK</sequence>
<dbReference type="PROSITE" id="PS51257">
    <property type="entry name" value="PROKAR_LIPOPROTEIN"/>
    <property type="match status" value="1"/>
</dbReference>
<dbReference type="AlphaFoldDB" id="A0A919YBB4"/>